<dbReference type="PANTHER" id="PTHR30163">
    <property type="entry name" value="MEMBRANE-BOUND LYTIC MUREIN TRANSGLYCOSYLASE B"/>
    <property type="match status" value="1"/>
</dbReference>
<name>A0A4Y9VQJ5_9PROT</name>
<dbReference type="OrthoDB" id="9772911at2"/>
<dbReference type="InterPro" id="IPR031304">
    <property type="entry name" value="SLT_2"/>
</dbReference>
<dbReference type="Proteomes" id="UP000297706">
    <property type="component" value="Unassembled WGS sequence"/>
</dbReference>
<feature type="domain" description="Transglycosylase SLT" evidence="3">
    <location>
        <begin position="284"/>
        <end position="360"/>
    </location>
</feature>
<protein>
    <submittedName>
        <fullName evidence="4">Lytic murein transglycosylase</fullName>
    </submittedName>
</protein>
<dbReference type="SUPFAM" id="SSF53955">
    <property type="entry name" value="Lysozyme-like"/>
    <property type="match status" value="2"/>
</dbReference>
<feature type="domain" description="Transglycosylase SLT" evidence="3">
    <location>
        <begin position="32"/>
        <end position="275"/>
    </location>
</feature>
<evidence type="ECO:0000256" key="1">
    <source>
        <dbReference type="SAM" id="SignalP"/>
    </source>
</evidence>
<dbReference type="PANTHER" id="PTHR30163:SF8">
    <property type="entry name" value="LYTIC MUREIN TRANSGLYCOSYLASE"/>
    <property type="match status" value="1"/>
</dbReference>
<dbReference type="InterPro" id="IPR023346">
    <property type="entry name" value="Lysozyme-like_dom_sf"/>
</dbReference>
<dbReference type="GO" id="GO:0008933">
    <property type="term" value="F:peptidoglycan lytic transglycosylase activity"/>
    <property type="evidence" value="ECO:0007669"/>
    <property type="project" value="TreeGrafter"/>
</dbReference>
<dbReference type="Pfam" id="PF13406">
    <property type="entry name" value="SLT_2"/>
    <property type="match status" value="2"/>
</dbReference>
<dbReference type="InterPro" id="IPR036366">
    <property type="entry name" value="PGBDSf"/>
</dbReference>
<feature type="domain" description="Peptidoglycan binding-like" evidence="2">
    <location>
        <begin position="382"/>
        <end position="433"/>
    </location>
</feature>
<dbReference type="Pfam" id="PF01471">
    <property type="entry name" value="PG_binding_1"/>
    <property type="match status" value="1"/>
</dbReference>
<comment type="caution">
    <text evidence="4">The sequence shown here is derived from an EMBL/GenBank/DDBJ whole genome shotgun (WGS) entry which is preliminary data.</text>
</comment>
<organism evidence="4 5">
    <name type="scientific">Methylotenera oryzisoli</name>
    <dbReference type="NCBI Taxonomy" id="2080758"/>
    <lineage>
        <taxon>Bacteria</taxon>
        <taxon>Pseudomonadati</taxon>
        <taxon>Pseudomonadota</taxon>
        <taxon>Betaproteobacteria</taxon>
        <taxon>Nitrosomonadales</taxon>
        <taxon>Methylophilaceae</taxon>
        <taxon>Methylotenera</taxon>
    </lineage>
</organism>
<proteinExistence type="predicted"/>
<dbReference type="Gene3D" id="1.10.8.350">
    <property type="entry name" value="Bacterial muramidase"/>
    <property type="match status" value="1"/>
</dbReference>
<sequence length="439" mass="48134">MIKHLNMLQHLQLMLMGCMLLFASNVVAKEDFYTWLENVRYEAKALGMADETTLSFVNRTVYLPNVIKLDRAQPEFISPFLEYFAQRVDDRKVQKGRALLLKHQALLAQIEAQYGVPKQVLIAFWGMETQYGNVQGNIDILSALATLAYEGRRADFFKSQLLDALLMVDLGYVDAESFKGSWAGAFGNMQFMPTTFMLYAVDGDADGLIDVTNSLPDAFASAAHYLASIGWQAGAPVMLEVKLPASFDWQSAQLAIKKTPLAWAKLGVQAYPLASNEESVAAGVDAVAERVNSTASQSVLNNDVVRTQVSDLLSNATATASLLLPQGWQGPAFMVFDNFDIIMQWNRSVNYALSVAQLAKLLNQESAIMGGDFAEGGALSYQQMLDLQNQLNARGFDAGVADGLPGLQTQAAVRAYQVQQQLPADGYASPSLYQNLLLH</sequence>
<dbReference type="EMBL" id="PQVH01000011">
    <property type="protein sequence ID" value="TFW70820.1"/>
    <property type="molecule type" value="Genomic_DNA"/>
</dbReference>
<dbReference type="GO" id="GO:0009253">
    <property type="term" value="P:peptidoglycan catabolic process"/>
    <property type="evidence" value="ECO:0007669"/>
    <property type="project" value="TreeGrafter"/>
</dbReference>
<evidence type="ECO:0000313" key="4">
    <source>
        <dbReference type="EMBL" id="TFW70820.1"/>
    </source>
</evidence>
<reference evidence="4 5" key="1">
    <citation type="submission" date="2018-02" db="EMBL/GenBank/DDBJ databases">
        <title>A novel lanthanide dependent methylotroph, Methylotenera sp. La3113.</title>
        <authorList>
            <person name="Lv H."/>
            <person name="Tani A."/>
        </authorList>
    </citation>
    <scope>NUCLEOTIDE SEQUENCE [LARGE SCALE GENOMIC DNA]</scope>
    <source>
        <strain evidence="4 5">La3113</strain>
    </source>
</reference>
<feature type="chain" id="PRO_5021308255" evidence="1">
    <location>
        <begin position="29"/>
        <end position="439"/>
    </location>
</feature>
<feature type="signal peptide" evidence="1">
    <location>
        <begin position="1"/>
        <end position="28"/>
    </location>
</feature>
<keyword evidence="1" id="KW-0732">Signal</keyword>
<evidence type="ECO:0000259" key="2">
    <source>
        <dbReference type="Pfam" id="PF01471"/>
    </source>
</evidence>
<dbReference type="AlphaFoldDB" id="A0A4Y9VQJ5"/>
<dbReference type="InterPro" id="IPR002477">
    <property type="entry name" value="Peptidoglycan-bd-like"/>
</dbReference>
<dbReference type="PROSITE" id="PS51257">
    <property type="entry name" value="PROKAR_LIPOPROTEIN"/>
    <property type="match status" value="1"/>
</dbReference>
<accession>A0A4Y9VQJ5</accession>
<dbReference type="SUPFAM" id="SSF47090">
    <property type="entry name" value="PGBD-like"/>
    <property type="match status" value="1"/>
</dbReference>
<keyword evidence="5" id="KW-1185">Reference proteome</keyword>
<dbReference type="NCBIfam" id="TIGR02283">
    <property type="entry name" value="MltB_2"/>
    <property type="match status" value="1"/>
</dbReference>
<dbReference type="InterPro" id="IPR036365">
    <property type="entry name" value="PGBD-like_sf"/>
</dbReference>
<gene>
    <name evidence="4" type="ORF">C3Y98_09105</name>
</gene>
<dbReference type="InterPro" id="IPR011970">
    <property type="entry name" value="MltB_2"/>
</dbReference>
<evidence type="ECO:0000313" key="5">
    <source>
        <dbReference type="Proteomes" id="UP000297706"/>
    </source>
</evidence>
<evidence type="ECO:0000259" key="3">
    <source>
        <dbReference type="Pfam" id="PF13406"/>
    </source>
</evidence>
<dbReference type="FunFam" id="1.10.8.350:FF:000001">
    <property type="entry name" value="Lytic murein transglycosylase B"/>
    <property type="match status" value="1"/>
</dbReference>
<dbReference type="Gene3D" id="1.10.530.10">
    <property type="match status" value="1"/>
</dbReference>
<dbReference type="InterPro" id="IPR043426">
    <property type="entry name" value="MltB-like"/>
</dbReference>
<dbReference type="Gene3D" id="1.10.101.10">
    <property type="entry name" value="PGBD-like superfamily/PGBD"/>
    <property type="match status" value="1"/>
</dbReference>
<dbReference type="RefSeq" id="WP_135278278.1">
    <property type="nucleotide sequence ID" value="NZ_PQVH01000011.1"/>
</dbReference>
<dbReference type="CDD" id="cd13399">
    <property type="entry name" value="Slt35-like"/>
    <property type="match status" value="1"/>
</dbReference>